<dbReference type="GO" id="GO:0012505">
    <property type="term" value="C:endomembrane system"/>
    <property type="evidence" value="ECO:0007669"/>
    <property type="project" value="UniProtKB-SubCell"/>
</dbReference>
<feature type="transmembrane region" description="Helical" evidence="8">
    <location>
        <begin position="209"/>
        <end position="226"/>
    </location>
</feature>
<dbReference type="InterPro" id="IPR029723">
    <property type="entry name" value="GPR137"/>
</dbReference>
<evidence type="ECO:0008006" key="11">
    <source>
        <dbReference type="Google" id="ProtNLM"/>
    </source>
</evidence>
<evidence type="ECO:0000256" key="6">
    <source>
        <dbReference type="ARBA" id="ARBA00023228"/>
    </source>
</evidence>
<dbReference type="PANTHER" id="PTHR15146">
    <property type="entry name" value="INTEGRAL MEMBRANE PROTEIN GPR137"/>
    <property type="match status" value="1"/>
</dbReference>
<dbReference type="Proteomes" id="UP000460718">
    <property type="component" value="Unassembled WGS sequence"/>
</dbReference>
<feature type="compositionally biased region" description="Low complexity" evidence="7">
    <location>
        <begin position="370"/>
        <end position="384"/>
    </location>
</feature>
<evidence type="ECO:0000256" key="1">
    <source>
        <dbReference type="ARBA" id="ARBA00004127"/>
    </source>
</evidence>
<comment type="subcellular location">
    <subcellularLocation>
        <location evidence="1">Endomembrane system</location>
        <topology evidence="1">Multi-pass membrane protein</topology>
    </subcellularLocation>
    <subcellularLocation>
        <location evidence="2">Lysosome membrane</location>
    </subcellularLocation>
</comment>
<organism evidence="9 10">
    <name type="scientific">Phytophthora fragariae</name>
    <dbReference type="NCBI Taxonomy" id="53985"/>
    <lineage>
        <taxon>Eukaryota</taxon>
        <taxon>Sar</taxon>
        <taxon>Stramenopiles</taxon>
        <taxon>Oomycota</taxon>
        <taxon>Peronosporomycetes</taxon>
        <taxon>Peronosporales</taxon>
        <taxon>Peronosporaceae</taxon>
        <taxon>Phytophthora</taxon>
    </lineage>
</organism>
<dbReference type="PANTHER" id="PTHR15146:SF3">
    <property type="entry name" value="THH1_TOM1_TOM3 DOMAIN-CONTAINING PROTEIN"/>
    <property type="match status" value="1"/>
</dbReference>
<feature type="transmembrane region" description="Helical" evidence="8">
    <location>
        <begin position="12"/>
        <end position="32"/>
    </location>
</feature>
<evidence type="ECO:0000256" key="4">
    <source>
        <dbReference type="ARBA" id="ARBA00022989"/>
    </source>
</evidence>
<accession>A0A6A3IAS1</accession>
<keyword evidence="4 8" id="KW-1133">Transmembrane helix</keyword>
<evidence type="ECO:0000256" key="3">
    <source>
        <dbReference type="ARBA" id="ARBA00022692"/>
    </source>
</evidence>
<evidence type="ECO:0000313" key="9">
    <source>
        <dbReference type="EMBL" id="KAE8977204.1"/>
    </source>
</evidence>
<evidence type="ECO:0000313" key="10">
    <source>
        <dbReference type="Proteomes" id="UP000460718"/>
    </source>
</evidence>
<keyword evidence="3 8" id="KW-0812">Transmembrane</keyword>
<keyword evidence="5 8" id="KW-0472">Membrane</keyword>
<name>A0A6A3IAS1_9STRA</name>
<dbReference type="GO" id="GO:1904263">
    <property type="term" value="P:positive regulation of TORC1 signaling"/>
    <property type="evidence" value="ECO:0007669"/>
    <property type="project" value="TreeGrafter"/>
</dbReference>
<feature type="transmembrane region" description="Helical" evidence="8">
    <location>
        <begin position="44"/>
        <end position="68"/>
    </location>
</feature>
<sequence>MIAAGSSSTYEPTAYTLMLTGMCLLLALFLLTRLLVALRNKNKLLAWSTGFHVLCLLWTAVRAAYWIIMSTQQSLRYLTLYLLYWSPTPIQFANFSLLILFYIQVLTGPDWRSKWRNVCLPLYLLMTMTMTTFTVVWAFNSSNDISKAARRGDEYDQEFSRVSDVSVQLKYSAFSFFLLSVLFGVFGWKMANVESWKRRRLLISRPRSLAVINSLLCVIFFTRGIRDLATSQSWFLSIWNNLDMNGRVTTVAYFVFFCFWEFLPTILLLCLISSKAGGVGAPKHGPASQKLPDYGIFHIINTGEGKVLAASPLGSTAYSSYGTRTEGSVGGFESEPKRERPRWTHGGDLFQDPLRYDSDDGPVPSPRQFSDSYNSDASNSNYYSERVPGHSSGI</sequence>
<feature type="transmembrane region" description="Helical" evidence="8">
    <location>
        <begin position="118"/>
        <end position="139"/>
    </location>
</feature>
<feature type="transmembrane region" description="Helical" evidence="8">
    <location>
        <begin position="88"/>
        <end position="106"/>
    </location>
</feature>
<keyword evidence="6" id="KW-0458">Lysosome</keyword>
<protein>
    <recommendedName>
        <fullName evidence="11">THH1/TOM1/TOM3 domain-containing protein</fullName>
    </recommendedName>
</protein>
<evidence type="ECO:0000256" key="2">
    <source>
        <dbReference type="ARBA" id="ARBA00004656"/>
    </source>
</evidence>
<dbReference type="EMBL" id="QXFW01002582">
    <property type="protein sequence ID" value="KAE8977204.1"/>
    <property type="molecule type" value="Genomic_DNA"/>
</dbReference>
<evidence type="ECO:0000256" key="7">
    <source>
        <dbReference type="SAM" id="MobiDB-lite"/>
    </source>
</evidence>
<feature type="transmembrane region" description="Helical" evidence="8">
    <location>
        <begin position="169"/>
        <end position="188"/>
    </location>
</feature>
<feature type="region of interest" description="Disordered" evidence="7">
    <location>
        <begin position="323"/>
        <end position="394"/>
    </location>
</feature>
<dbReference type="AlphaFoldDB" id="A0A6A3IAS1"/>
<evidence type="ECO:0000256" key="8">
    <source>
        <dbReference type="SAM" id="Phobius"/>
    </source>
</evidence>
<reference evidence="9 10" key="1">
    <citation type="submission" date="2018-09" db="EMBL/GenBank/DDBJ databases">
        <title>Genomic investigation of the strawberry pathogen Phytophthora fragariae indicates pathogenicity is determined by transcriptional variation in three key races.</title>
        <authorList>
            <person name="Adams T.M."/>
            <person name="Armitage A.D."/>
            <person name="Sobczyk M.K."/>
            <person name="Bates H.J."/>
            <person name="Dunwell J.M."/>
            <person name="Nellist C.F."/>
            <person name="Harrison R.J."/>
        </authorList>
    </citation>
    <scope>NUCLEOTIDE SEQUENCE [LARGE SCALE GENOMIC DNA]</scope>
    <source>
        <strain evidence="9 10">SCRP245</strain>
    </source>
</reference>
<dbReference type="GO" id="GO:0005765">
    <property type="term" value="C:lysosomal membrane"/>
    <property type="evidence" value="ECO:0007669"/>
    <property type="project" value="UniProtKB-SubCell"/>
</dbReference>
<feature type="transmembrane region" description="Helical" evidence="8">
    <location>
        <begin position="251"/>
        <end position="272"/>
    </location>
</feature>
<comment type="caution">
    <text evidence="9">The sequence shown here is derived from an EMBL/GenBank/DDBJ whole genome shotgun (WGS) entry which is preliminary data.</text>
</comment>
<evidence type="ECO:0000256" key="5">
    <source>
        <dbReference type="ARBA" id="ARBA00023136"/>
    </source>
</evidence>
<gene>
    <name evidence="9" type="ORF">PF011_g23746</name>
</gene>
<proteinExistence type="predicted"/>